<dbReference type="PANTHER" id="PTHR44835">
    <property type="entry name" value="UDP-N-ACETYLGLUCOSAMINE--PEPTIDE N-ACETYLGLUCOSAMINYLTRANSFERASE SPINDLY-RELATED"/>
    <property type="match status" value="1"/>
</dbReference>
<proteinExistence type="inferred from homology"/>
<name>A0ABT8T8L9_9BACT</name>
<dbReference type="PANTHER" id="PTHR44835:SF1">
    <property type="entry name" value="PROTEIN O-GLCNAC TRANSFERASE"/>
    <property type="match status" value="1"/>
</dbReference>
<feature type="domain" description="O-GlcNAc transferase C-terminal" evidence="9">
    <location>
        <begin position="619"/>
        <end position="781"/>
    </location>
</feature>
<evidence type="ECO:0000313" key="11">
    <source>
        <dbReference type="Proteomes" id="UP001171111"/>
    </source>
</evidence>
<evidence type="ECO:0000256" key="7">
    <source>
        <dbReference type="ARBA" id="ARBA00022803"/>
    </source>
</evidence>
<accession>A0ABT8T8L9</accession>
<evidence type="ECO:0000256" key="5">
    <source>
        <dbReference type="ARBA" id="ARBA00022679"/>
    </source>
</evidence>
<evidence type="ECO:0000313" key="10">
    <source>
        <dbReference type="EMBL" id="MDO2409328.1"/>
    </source>
</evidence>
<evidence type="ECO:0000256" key="6">
    <source>
        <dbReference type="ARBA" id="ARBA00022737"/>
    </source>
</evidence>
<dbReference type="RefSeq" id="WP_302244197.1">
    <property type="nucleotide sequence ID" value="NZ_JAULJQ010000004.1"/>
</dbReference>
<feature type="repeat" description="TPR" evidence="8">
    <location>
        <begin position="416"/>
        <end position="449"/>
    </location>
</feature>
<evidence type="ECO:0000256" key="2">
    <source>
        <dbReference type="ARBA" id="ARBA00005386"/>
    </source>
</evidence>
<feature type="domain" description="O-GlcNAc transferase C-terminal" evidence="9">
    <location>
        <begin position="807"/>
        <end position="985"/>
    </location>
</feature>
<dbReference type="Gene3D" id="1.25.40.10">
    <property type="entry name" value="Tetratricopeptide repeat domain"/>
    <property type="match status" value="3"/>
</dbReference>
<gene>
    <name evidence="10" type="ORF">Q2362_04345</name>
</gene>
<dbReference type="Pfam" id="PF13844">
    <property type="entry name" value="Glyco_transf_41"/>
    <property type="match status" value="2"/>
</dbReference>
<dbReference type="Proteomes" id="UP001171111">
    <property type="component" value="Unassembled WGS sequence"/>
</dbReference>
<dbReference type="InterPro" id="IPR029489">
    <property type="entry name" value="OGT/SEC/SPY_C"/>
</dbReference>
<dbReference type="Gene3D" id="3.40.50.11380">
    <property type="match status" value="1"/>
</dbReference>
<protein>
    <recommendedName>
        <fullName evidence="3">protein O-GlcNAc transferase</fullName>
        <ecNumber evidence="3">2.4.1.255</ecNumber>
    </recommendedName>
</protein>
<evidence type="ECO:0000256" key="1">
    <source>
        <dbReference type="ARBA" id="ARBA00004922"/>
    </source>
</evidence>
<dbReference type="SUPFAM" id="SSF48439">
    <property type="entry name" value="Protein prenylyltransferase"/>
    <property type="match status" value="1"/>
</dbReference>
<evidence type="ECO:0000259" key="9">
    <source>
        <dbReference type="Pfam" id="PF13844"/>
    </source>
</evidence>
<feature type="repeat" description="TPR" evidence="8">
    <location>
        <begin position="450"/>
        <end position="483"/>
    </location>
</feature>
<evidence type="ECO:0000256" key="8">
    <source>
        <dbReference type="PROSITE-ProRule" id="PRU00339"/>
    </source>
</evidence>
<dbReference type="Gene3D" id="3.40.50.2000">
    <property type="entry name" value="Glycogen Phosphorylase B"/>
    <property type="match status" value="1"/>
</dbReference>
<dbReference type="Pfam" id="PF13424">
    <property type="entry name" value="TPR_12"/>
    <property type="match status" value="1"/>
</dbReference>
<keyword evidence="4" id="KW-0328">Glycosyltransferase</keyword>
<feature type="repeat" description="TPR" evidence="8">
    <location>
        <begin position="34"/>
        <end position="67"/>
    </location>
</feature>
<dbReference type="InterPro" id="IPR051939">
    <property type="entry name" value="Glycosyltr_41/O-GlcNAc_trsf"/>
</dbReference>
<dbReference type="PROSITE" id="PS50293">
    <property type="entry name" value="TPR_REGION"/>
    <property type="match status" value="1"/>
</dbReference>
<dbReference type="PROSITE" id="PS50005">
    <property type="entry name" value="TPR"/>
    <property type="match status" value="3"/>
</dbReference>
<reference evidence="10 11" key="1">
    <citation type="submission" date="2023-06" db="EMBL/GenBank/DDBJ databases">
        <title>Campylobacter magnum sp. nov., isolated from cecal contents of domestic pigs (Sus scrofa domesticus).</title>
        <authorList>
            <person name="Papic B."/>
            <person name="Gruntar I."/>
        </authorList>
    </citation>
    <scope>NUCLEOTIDE SEQUENCE [LARGE SCALE GENOMIC DNA]</scope>
    <source>
        <strain evidence="11">34484-21</strain>
    </source>
</reference>
<dbReference type="SUPFAM" id="SSF48452">
    <property type="entry name" value="TPR-like"/>
    <property type="match status" value="1"/>
</dbReference>
<keyword evidence="7 8" id="KW-0802">TPR repeat</keyword>
<evidence type="ECO:0000256" key="4">
    <source>
        <dbReference type="ARBA" id="ARBA00022676"/>
    </source>
</evidence>
<dbReference type="Pfam" id="PF13432">
    <property type="entry name" value="TPR_16"/>
    <property type="match status" value="1"/>
</dbReference>
<organism evidence="10 11">
    <name type="scientific">Campylobacter magnus</name>
    <dbReference type="NCBI Taxonomy" id="3026462"/>
    <lineage>
        <taxon>Bacteria</taxon>
        <taxon>Pseudomonadati</taxon>
        <taxon>Campylobacterota</taxon>
        <taxon>Epsilonproteobacteria</taxon>
        <taxon>Campylobacterales</taxon>
        <taxon>Campylobacteraceae</taxon>
        <taxon>Campylobacter</taxon>
    </lineage>
</organism>
<dbReference type="EC" id="2.4.1.255" evidence="3"/>
<keyword evidence="11" id="KW-1185">Reference proteome</keyword>
<evidence type="ECO:0000256" key="3">
    <source>
        <dbReference type="ARBA" id="ARBA00011970"/>
    </source>
</evidence>
<dbReference type="InterPro" id="IPR019734">
    <property type="entry name" value="TPR_rpt"/>
</dbReference>
<comment type="similarity">
    <text evidence="2">Belongs to the glycosyltransferase 41 family. O-GlcNAc transferase subfamily.</text>
</comment>
<comment type="caution">
    <text evidence="10">The sequence shown here is derived from an EMBL/GenBank/DDBJ whole genome shotgun (WGS) entry which is preliminary data.</text>
</comment>
<comment type="pathway">
    <text evidence="1">Protein modification; protein glycosylation.</text>
</comment>
<dbReference type="SMART" id="SM00028">
    <property type="entry name" value="TPR"/>
    <property type="match status" value="5"/>
</dbReference>
<dbReference type="EMBL" id="JAULJQ010000004">
    <property type="protein sequence ID" value="MDO2409328.1"/>
    <property type="molecule type" value="Genomic_DNA"/>
</dbReference>
<keyword evidence="5" id="KW-0808">Transferase</keyword>
<sequence>MQEKLELAKALAKNEPAKALEIYKELLAQNHQNAAVYVGIAELLLADNQHQNASEYFTKAIELIEQNELLSTENCAVLADLENKLAFCLNDAHLKAFRLSKSMIFSLISSNASTHIARSLNASADESFSLIAAGDEYLISYINALKKEQNCASIAHSFLQNAKEFLEVLNKPFCALACSLLSFWLTPPQCQKNALIFLSLIFLELGASDIARLSLKTALDENTAPHKNSATPQNYPDFLALALRLQAAFALQGGGADKAFDILEPVFSLEQNFKNHLSKANIFLVKKDFLSAKNELELAKIASQNSQNLQNSLAQITAFEGFVAFNEGDLLGAKNLSLEALKIKPNLRIALLTLSLVAIKTNDDKLNIFACKELLKLNPYNESAWINLSGTLHKISMCDESIEIANKALCFYPKSTGLLSNLATAYHQNKQIEKAISLYEKVLEIDPNMSNIFSNLSRIAADANDWQKALEYTNKALQISPKNITMLSNKAKILIELQTPPEQIEKIADEIDSIKKDLSCELRGYLAKKLSKFNQALKCYKKAFEIDSNNTSLLKSIGGIYKELSDFENFELCYKEYLKTHPNDAQAYSHLAFTSHYIYGKDEKELFTYAKNYGKIIEARTPYRYSAFAPKKGRLKVGFCSGDFKNHPVGYFIDSVIPLLDKSKFELFAYTTNAKEDELTARLKPHFEHYKSIYNKSPEHCAKLIHDDGINILIDLSGHIALNALETFAFKPAPVQASWIGYWASTGLEAMDYVVGDPIVSPPSEAEVMVERIWNLPNCFYHFSLPPDASTNELLAINSEPPCVKNGFITFGSFNNLSKMNEHVVALWSKILKAVPNSKLFLKYRQLNDDEQKEHFCRWFGKYGVSADRLILEGQSPRYELLNAYNRVDLALDPFPYHGTTTTAESVMMGVGVLTLKGYSYLTRIGETSMINSGLAEFIANDENEYFSKAISISKDVEKLSYLRANMREYIKDKPVFDTAKFAKDVEAMLEGMWSEFISRIPK</sequence>
<dbReference type="Pfam" id="PF13181">
    <property type="entry name" value="TPR_8"/>
    <property type="match status" value="1"/>
</dbReference>
<keyword evidence="6" id="KW-0677">Repeat</keyword>
<dbReference type="InterPro" id="IPR011990">
    <property type="entry name" value="TPR-like_helical_dom_sf"/>
</dbReference>